<comment type="caution">
    <text evidence="7">The sequence shown here is derived from an EMBL/GenBank/DDBJ whole genome shotgun (WGS) entry which is preliminary data.</text>
</comment>
<dbReference type="GO" id="GO:0010181">
    <property type="term" value="F:FMN binding"/>
    <property type="evidence" value="ECO:0007669"/>
    <property type="project" value="InterPro"/>
</dbReference>
<dbReference type="GO" id="GO:0009331">
    <property type="term" value="C:glycerol-3-phosphate dehydrogenase (FAD) complex"/>
    <property type="evidence" value="ECO:0007669"/>
    <property type="project" value="InterPro"/>
</dbReference>
<keyword evidence="8" id="KW-1185">Reference proteome</keyword>
<evidence type="ECO:0000313" key="7">
    <source>
        <dbReference type="EMBL" id="NFV81081.1"/>
    </source>
</evidence>
<dbReference type="InterPro" id="IPR000447">
    <property type="entry name" value="G3P_DH_FAD-dep"/>
</dbReference>
<dbReference type="PANTHER" id="PTHR11985">
    <property type="entry name" value="GLYCEROL-3-PHOSPHATE DEHYDROGENASE"/>
    <property type="match status" value="1"/>
</dbReference>
<dbReference type="InterPro" id="IPR041854">
    <property type="entry name" value="BFD-like_2Fe2S-bd_dom_sf"/>
</dbReference>
<dbReference type="SUPFAM" id="SSF51905">
    <property type="entry name" value="FAD/NAD(P)-binding domain"/>
    <property type="match status" value="1"/>
</dbReference>
<organism evidence="7 8">
    <name type="scientific">Magnetospirillum aberrantis SpK</name>
    <dbReference type="NCBI Taxonomy" id="908842"/>
    <lineage>
        <taxon>Bacteria</taxon>
        <taxon>Pseudomonadati</taxon>
        <taxon>Pseudomonadota</taxon>
        <taxon>Alphaproteobacteria</taxon>
        <taxon>Rhodospirillales</taxon>
        <taxon>Rhodospirillaceae</taxon>
        <taxon>Magnetospirillum</taxon>
    </lineage>
</organism>
<keyword evidence="4" id="KW-0274">FAD</keyword>
<evidence type="ECO:0000256" key="3">
    <source>
        <dbReference type="ARBA" id="ARBA00022630"/>
    </source>
</evidence>
<keyword evidence="3" id="KW-0285">Flavoprotein</keyword>
<dbReference type="PRINTS" id="PR01001">
    <property type="entry name" value="FADG3PDH"/>
</dbReference>
<dbReference type="GO" id="GO:0050660">
    <property type="term" value="F:flavin adenine dinucleotide binding"/>
    <property type="evidence" value="ECO:0007669"/>
    <property type="project" value="InterPro"/>
</dbReference>
<dbReference type="AlphaFoldDB" id="A0A7C9QVC1"/>
<comment type="cofactor">
    <cofactor evidence="1">
        <name>FAD</name>
        <dbReference type="ChEBI" id="CHEBI:57692"/>
    </cofactor>
</comment>
<comment type="similarity">
    <text evidence="2">Belongs to the FAD-dependent glycerol-3-phosphate dehydrogenase family.</text>
</comment>
<dbReference type="RefSeq" id="WP_163680541.1">
    <property type="nucleotide sequence ID" value="NZ_JAAIYP010000039.1"/>
</dbReference>
<evidence type="ECO:0000313" key="8">
    <source>
        <dbReference type="Proteomes" id="UP000480684"/>
    </source>
</evidence>
<dbReference type="Gene3D" id="1.10.10.1100">
    <property type="entry name" value="BFD-like [2Fe-2S]-binding domain"/>
    <property type="match status" value="1"/>
</dbReference>
<dbReference type="GO" id="GO:0005886">
    <property type="term" value="C:plasma membrane"/>
    <property type="evidence" value="ECO:0007669"/>
    <property type="project" value="InterPro"/>
</dbReference>
<dbReference type="Proteomes" id="UP000480684">
    <property type="component" value="Unassembled WGS sequence"/>
</dbReference>
<dbReference type="InterPro" id="IPR006076">
    <property type="entry name" value="FAD-dep_OxRdtase"/>
</dbReference>
<dbReference type="GO" id="GO:0006072">
    <property type="term" value="P:glycerol-3-phosphate metabolic process"/>
    <property type="evidence" value="ECO:0007669"/>
    <property type="project" value="InterPro"/>
</dbReference>
<dbReference type="Gene3D" id="3.50.50.60">
    <property type="entry name" value="FAD/NAD(P)-binding domain"/>
    <property type="match status" value="2"/>
</dbReference>
<dbReference type="SUPFAM" id="SSF54373">
    <property type="entry name" value="FAD-linked reductases, C-terminal domain"/>
    <property type="match status" value="1"/>
</dbReference>
<gene>
    <name evidence="7" type="primary">glpA</name>
    <name evidence="7" type="ORF">G4223_13260</name>
</gene>
<dbReference type="Gene3D" id="3.30.9.10">
    <property type="entry name" value="D-Amino Acid Oxidase, subunit A, domain 2"/>
    <property type="match status" value="1"/>
</dbReference>
<dbReference type="EC" id="1.1.5.3" evidence="7"/>
<dbReference type="NCBIfam" id="TIGR03377">
    <property type="entry name" value="glycerol3P_GlpA"/>
    <property type="match status" value="1"/>
</dbReference>
<dbReference type="GO" id="GO:0046174">
    <property type="term" value="P:polyol catabolic process"/>
    <property type="evidence" value="ECO:0007669"/>
    <property type="project" value="InterPro"/>
</dbReference>
<dbReference type="PANTHER" id="PTHR11985:SF15">
    <property type="entry name" value="GLYCEROL-3-PHOSPHATE DEHYDROGENASE, MITOCHONDRIAL"/>
    <property type="match status" value="1"/>
</dbReference>
<evidence type="ECO:0000256" key="5">
    <source>
        <dbReference type="ARBA" id="ARBA00023002"/>
    </source>
</evidence>
<dbReference type="InterPro" id="IPR036188">
    <property type="entry name" value="FAD/NAD-bd_sf"/>
</dbReference>
<name>A0A7C9QVC1_9PROT</name>
<evidence type="ECO:0000256" key="2">
    <source>
        <dbReference type="ARBA" id="ARBA00007330"/>
    </source>
</evidence>
<dbReference type="EMBL" id="JAAIYP010000039">
    <property type="protein sequence ID" value="NFV81081.1"/>
    <property type="molecule type" value="Genomic_DNA"/>
</dbReference>
<evidence type="ECO:0000256" key="4">
    <source>
        <dbReference type="ARBA" id="ARBA00022827"/>
    </source>
</evidence>
<dbReference type="InterPro" id="IPR017752">
    <property type="entry name" value="G3P_DH_GlpA_su"/>
</dbReference>
<feature type="domain" description="FAD dependent oxidoreductase" evidence="6">
    <location>
        <begin position="6"/>
        <end position="353"/>
    </location>
</feature>
<accession>A0A7C9QVC1</accession>
<dbReference type="NCBIfam" id="NF008313">
    <property type="entry name" value="PRK11101.1"/>
    <property type="match status" value="1"/>
</dbReference>
<sequence>MDRTQVVIIGGGATGAGILWDLSLRGIAAVLLEKRDLANGATGRCHGLLHSGARYAVKDAEAARECLRENRILKTIAPHCIHDVGGLFVRYPQDDPAFFTAWDRACADIGLPTAPLSAAEALDLEPNLPSGILGASTCPDAHVDVFQLTLSNLQAAVARGGRFRAYAEVTAIERRGGQVTGVRFRDTLSGDEDSIDCEMVVNAGGGWAQQVAALAGLHVPVRCDKGSLLVLNHNLVTRVVNRCRKPGDADILVPAGPVCILGTSSITVSGPEGLRAETDEIEALLKLGTELVPCMAESRVLRIFSGVRPLYVPQGADKAGGREISRGFALLDHGVEDNLDGFVSIVGGKLTTYRLMAEKTCDLVASRLGVDEPCRTAETPLRPPTPEAVTRKIRHLLPAQAASIVERRLGPAMAQLAERIEADPDMAEILCECEQVTRAEVAMVMAVDAKVPVRTINDVGRRCRLGFGSCQGTFCGYRAMLEGYRQGLWPAEAAAADFKRYLDERWKGQAQIPNGKQLEQLMLSHDLFGPSHHFHSDGEG</sequence>
<evidence type="ECO:0000256" key="1">
    <source>
        <dbReference type="ARBA" id="ARBA00001974"/>
    </source>
</evidence>
<dbReference type="CDD" id="cd19946">
    <property type="entry name" value="GlpA-like_Fer2_BFD-like"/>
    <property type="match status" value="1"/>
</dbReference>
<keyword evidence="5 7" id="KW-0560">Oxidoreductase</keyword>
<protein>
    <submittedName>
        <fullName evidence="7">Anaerobic glycerol-3-phosphate dehydrogenase subunit A</fullName>
        <ecNumber evidence="7">1.1.5.3</ecNumber>
    </submittedName>
</protein>
<dbReference type="Pfam" id="PF01266">
    <property type="entry name" value="DAO"/>
    <property type="match status" value="1"/>
</dbReference>
<proteinExistence type="inferred from homology"/>
<dbReference type="PROSITE" id="PS00978">
    <property type="entry name" value="FAD_G3PDH_2"/>
    <property type="match status" value="1"/>
</dbReference>
<evidence type="ECO:0000259" key="6">
    <source>
        <dbReference type="Pfam" id="PF01266"/>
    </source>
</evidence>
<reference evidence="7 8" key="1">
    <citation type="submission" date="2020-02" db="EMBL/GenBank/DDBJ databases">
        <authorList>
            <person name="Dziuba M."/>
            <person name="Kuznetsov B."/>
            <person name="Mardanov A."/>
            <person name="Ravin N."/>
            <person name="Grouzdev D."/>
        </authorList>
    </citation>
    <scope>NUCLEOTIDE SEQUENCE [LARGE SCALE GENOMIC DNA]</scope>
    <source>
        <strain evidence="7 8">SpK</strain>
    </source>
</reference>
<dbReference type="GO" id="GO:0004368">
    <property type="term" value="F:glycerol-3-phosphate dehydrogenase (quinone) activity"/>
    <property type="evidence" value="ECO:0007669"/>
    <property type="project" value="UniProtKB-EC"/>
</dbReference>